<dbReference type="AlphaFoldDB" id="A0A4Q1BL35"/>
<reference evidence="2 3" key="1">
    <citation type="submission" date="2016-06" db="EMBL/GenBank/DDBJ databases">
        <title>Evolution of pathogenesis and genome organization in the Tremellales.</title>
        <authorList>
            <person name="Cuomo C."/>
            <person name="Litvintseva A."/>
            <person name="Heitman J."/>
            <person name="Chen Y."/>
            <person name="Sun S."/>
            <person name="Springer D."/>
            <person name="Dromer F."/>
            <person name="Young S."/>
            <person name="Zeng Q."/>
            <person name="Chapman S."/>
            <person name="Gujja S."/>
            <person name="Saif S."/>
            <person name="Birren B."/>
        </authorList>
    </citation>
    <scope>NUCLEOTIDE SEQUENCE [LARGE SCALE GENOMIC DNA]</scope>
    <source>
        <strain evidence="2 3">ATCC 28783</strain>
    </source>
</reference>
<accession>A0A4Q1BL35</accession>
<evidence type="ECO:0000313" key="2">
    <source>
        <dbReference type="EMBL" id="RXK38488.1"/>
    </source>
</evidence>
<dbReference type="EMBL" id="SDIL01000047">
    <property type="protein sequence ID" value="RXK38488.1"/>
    <property type="molecule type" value="Genomic_DNA"/>
</dbReference>
<dbReference type="InParanoid" id="A0A4Q1BL35"/>
<protein>
    <submittedName>
        <fullName evidence="2">Uncharacterized protein</fullName>
    </submittedName>
</protein>
<feature type="region of interest" description="Disordered" evidence="1">
    <location>
        <begin position="191"/>
        <end position="227"/>
    </location>
</feature>
<feature type="region of interest" description="Disordered" evidence="1">
    <location>
        <begin position="114"/>
        <end position="138"/>
    </location>
</feature>
<feature type="compositionally biased region" description="Pro residues" evidence="1">
    <location>
        <begin position="1"/>
        <end position="12"/>
    </location>
</feature>
<dbReference type="VEuPathDB" id="FungiDB:TREMEDRAFT_66125"/>
<proteinExistence type="predicted"/>
<comment type="caution">
    <text evidence="2">The sequence shown here is derived from an EMBL/GenBank/DDBJ whole genome shotgun (WGS) entry which is preliminary data.</text>
</comment>
<keyword evidence="3" id="KW-1185">Reference proteome</keyword>
<gene>
    <name evidence="2" type="ORF">M231_04254</name>
</gene>
<evidence type="ECO:0000256" key="1">
    <source>
        <dbReference type="SAM" id="MobiDB-lite"/>
    </source>
</evidence>
<evidence type="ECO:0000313" key="3">
    <source>
        <dbReference type="Proteomes" id="UP000289152"/>
    </source>
</evidence>
<feature type="region of interest" description="Disordered" evidence="1">
    <location>
        <begin position="1"/>
        <end position="31"/>
    </location>
</feature>
<organism evidence="2 3">
    <name type="scientific">Tremella mesenterica</name>
    <name type="common">Jelly fungus</name>
    <dbReference type="NCBI Taxonomy" id="5217"/>
    <lineage>
        <taxon>Eukaryota</taxon>
        <taxon>Fungi</taxon>
        <taxon>Dikarya</taxon>
        <taxon>Basidiomycota</taxon>
        <taxon>Agaricomycotina</taxon>
        <taxon>Tremellomycetes</taxon>
        <taxon>Tremellales</taxon>
        <taxon>Tremellaceae</taxon>
        <taxon>Tremella</taxon>
    </lineage>
</organism>
<dbReference type="Proteomes" id="UP000289152">
    <property type="component" value="Unassembled WGS sequence"/>
</dbReference>
<sequence>MTTRVSPPPAPLPETWSRHDQNHGCPFTQLPVSHPPTPVLLPISVPRPYAHLEENMTSQPQVPRVSQAQGYVSPFLQTLPLAHYQQPHDPQGIRRAHQSTKLNMSLGMLFKKTSPIQSPLSDSSTSPSPVTPTVHSMTFDGKTMENLGIDRGYGMKERDHPVNDMSRQDRSIIGMTEQHSAQVGDKLSEYSSEGVRGGTMRNEEVKGGRKRGLSLGSSNKGKKEDTWTEGLRTGFLSFSSTL</sequence>
<name>A0A4Q1BL35_TREME</name>